<dbReference type="Proteomes" id="UP001152484">
    <property type="component" value="Unassembled WGS sequence"/>
</dbReference>
<dbReference type="AlphaFoldDB" id="A0A9P1A0A4"/>
<evidence type="ECO:0000313" key="1">
    <source>
        <dbReference type="EMBL" id="CAH9119631.1"/>
    </source>
</evidence>
<gene>
    <name evidence="1" type="ORF">CEURO_LOCUS22403</name>
</gene>
<sequence>MEHGNSRSKKLLRQRLHLLQPRLRSVTWNCRSSSLEVSWGLPQMEHLTWAELFWDSTDKGKSSVQQVTDGPEPTTSGHTEIIQVSDQAGPFGSQNQTTITEVVTKEVNGVSTDLFQVGEKYYSVLLWRIWVRLVKIESKSFKFAVEKRDLVLFEFKKSFMHKIQFKLELVPQIIGFIYQLRNPSQSKFEEKRRFRDITISVESNRAGYYVKLAKQKGIHSDTYGTQKFEPI</sequence>
<keyword evidence="2" id="KW-1185">Reference proteome</keyword>
<reference evidence="1" key="1">
    <citation type="submission" date="2022-07" db="EMBL/GenBank/DDBJ databases">
        <authorList>
            <person name="Macas J."/>
            <person name="Novak P."/>
            <person name="Neumann P."/>
        </authorList>
    </citation>
    <scope>NUCLEOTIDE SEQUENCE</scope>
</reference>
<name>A0A9P1A0A4_CUSEU</name>
<protein>
    <submittedName>
        <fullName evidence="1">Uncharacterized protein</fullName>
    </submittedName>
</protein>
<comment type="caution">
    <text evidence="1">The sequence shown here is derived from an EMBL/GenBank/DDBJ whole genome shotgun (WGS) entry which is preliminary data.</text>
</comment>
<organism evidence="1 2">
    <name type="scientific">Cuscuta europaea</name>
    <name type="common">European dodder</name>
    <dbReference type="NCBI Taxonomy" id="41803"/>
    <lineage>
        <taxon>Eukaryota</taxon>
        <taxon>Viridiplantae</taxon>
        <taxon>Streptophyta</taxon>
        <taxon>Embryophyta</taxon>
        <taxon>Tracheophyta</taxon>
        <taxon>Spermatophyta</taxon>
        <taxon>Magnoliopsida</taxon>
        <taxon>eudicotyledons</taxon>
        <taxon>Gunneridae</taxon>
        <taxon>Pentapetalae</taxon>
        <taxon>asterids</taxon>
        <taxon>lamiids</taxon>
        <taxon>Solanales</taxon>
        <taxon>Convolvulaceae</taxon>
        <taxon>Cuscuteae</taxon>
        <taxon>Cuscuta</taxon>
        <taxon>Cuscuta subgen. Cuscuta</taxon>
    </lineage>
</organism>
<accession>A0A9P1A0A4</accession>
<evidence type="ECO:0000313" key="2">
    <source>
        <dbReference type="Proteomes" id="UP001152484"/>
    </source>
</evidence>
<dbReference type="EMBL" id="CAMAPE010000080">
    <property type="protein sequence ID" value="CAH9119631.1"/>
    <property type="molecule type" value="Genomic_DNA"/>
</dbReference>
<proteinExistence type="predicted"/>